<dbReference type="AlphaFoldDB" id="A0A521CW65"/>
<reference evidence="7 8" key="1">
    <citation type="submission" date="2017-05" db="EMBL/GenBank/DDBJ databases">
        <authorList>
            <person name="Varghese N."/>
            <person name="Submissions S."/>
        </authorList>
    </citation>
    <scope>NUCLEOTIDE SEQUENCE [LARGE SCALE GENOMIC DNA]</scope>
    <source>
        <strain evidence="7 8">DSM 21985</strain>
    </source>
</reference>
<evidence type="ECO:0000313" key="7">
    <source>
        <dbReference type="EMBL" id="SMO63673.1"/>
    </source>
</evidence>
<evidence type="ECO:0000256" key="1">
    <source>
        <dbReference type="ARBA" id="ARBA00022598"/>
    </source>
</evidence>
<dbReference type="InterPro" id="IPR036565">
    <property type="entry name" value="Mur-like_cat_sf"/>
</dbReference>
<dbReference type="RefSeq" id="WP_142454180.1">
    <property type="nucleotide sequence ID" value="NZ_FXTP01000006.1"/>
</dbReference>
<evidence type="ECO:0000256" key="4">
    <source>
        <dbReference type="SAM" id="Phobius"/>
    </source>
</evidence>
<dbReference type="PANTHER" id="PTHR43024">
    <property type="entry name" value="UDP-N-ACETYLMURAMOYL-TRIPEPTIDE--D-ALANYL-D-ALANINE LIGASE"/>
    <property type="match status" value="1"/>
</dbReference>
<keyword evidence="2" id="KW-0547">Nucleotide-binding</keyword>
<name>A0A521CW65_9BACT</name>
<organism evidence="7 8">
    <name type="scientific">Gracilimonas mengyeensis</name>
    <dbReference type="NCBI Taxonomy" id="1302730"/>
    <lineage>
        <taxon>Bacteria</taxon>
        <taxon>Pseudomonadati</taxon>
        <taxon>Balneolota</taxon>
        <taxon>Balneolia</taxon>
        <taxon>Balneolales</taxon>
        <taxon>Balneolaceae</taxon>
        <taxon>Gracilimonas</taxon>
    </lineage>
</organism>
<evidence type="ECO:0000256" key="3">
    <source>
        <dbReference type="ARBA" id="ARBA00022840"/>
    </source>
</evidence>
<dbReference type="SUPFAM" id="SSF53623">
    <property type="entry name" value="MurD-like peptide ligases, catalytic domain"/>
    <property type="match status" value="1"/>
</dbReference>
<evidence type="ECO:0000259" key="5">
    <source>
        <dbReference type="Pfam" id="PF02875"/>
    </source>
</evidence>
<keyword evidence="1 7" id="KW-0436">Ligase</keyword>
<feature type="domain" description="Mur ligase C-terminal" evidence="5">
    <location>
        <begin position="430"/>
        <end position="551"/>
    </location>
</feature>
<dbReference type="EMBL" id="FXTP01000006">
    <property type="protein sequence ID" value="SMO63673.1"/>
    <property type="molecule type" value="Genomic_DNA"/>
</dbReference>
<protein>
    <submittedName>
        <fullName evidence="7">UDP-N-acetylmuramoyl-tripeptide--D-alanyl-D-alanine ligase</fullName>
    </submittedName>
</protein>
<evidence type="ECO:0000256" key="2">
    <source>
        <dbReference type="ARBA" id="ARBA00022741"/>
    </source>
</evidence>
<keyword evidence="3" id="KW-0067">ATP-binding</keyword>
<feature type="domain" description="Mur ligase central" evidence="6">
    <location>
        <begin position="221"/>
        <end position="408"/>
    </location>
</feature>
<dbReference type="OrthoDB" id="9801978at2"/>
<dbReference type="InterPro" id="IPR051046">
    <property type="entry name" value="MurCDEF_CellWall_CoF430Synth"/>
</dbReference>
<dbReference type="GO" id="GO:0005524">
    <property type="term" value="F:ATP binding"/>
    <property type="evidence" value="ECO:0007669"/>
    <property type="project" value="UniProtKB-KW"/>
</dbReference>
<dbReference type="SUPFAM" id="SSF53244">
    <property type="entry name" value="MurD-like peptide ligases, peptide-binding domain"/>
    <property type="match status" value="1"/>
</dbReference>
<dbReference type="InterPro" id="IPR013221">
    <property type="entry name" value="Mur_ligase_cen"/>
</dbReference>
<feature type="transmembrane region" description="Helical" evidence="4">
    <location>
        <begin position="80"/>
        <end position="102"/>
    </location>
</feature>
<keyword evidence="4" id="KW-0472">Membrane</keyword>
<evidence type="ECO:0000259" key="6">
    <source>
        <dbReference type="Pfam" id="PF08245"/>
    </source>
</evidence>
<dbReference type="Gene3D" id="3.90.190.20">
    <property type="entry name" value="Mur ligase, C-terminal domain"/>
    <property type="match status" value="1"/>
</dbReference>
<dbReference type="PANTHER" id="PTHR43024:SF1">
    <property type="entry name" value="UDP-N-ACETYLMURAMOYL-TRIPEPTIDE--D-ALANYL-D-ALANINE LIGASE"/>
    <property type="match status" value="1"/>
</dbReference>
<dbReference type="Pfam" id="PF02875">
    <property type="entry name" value="Mur_ligase_C"/>
    <property type="match status" value="1"/>
</dbReference>
<dbReference type="Proteomes" id="UP000317557">
    <property type="component" value="Unassembled WGS sequence"/>
</dbReference>
<dbReference type="InterPro" id="IPR004101">
    <property type="entry name" value="Mur_ligase_C"/>
</dbReference>
<evidence type="ECO:0000313" key="8">
    <source>
        <dbReference type="Proteomes" id="UP000317557"/>
    </source>
</evidence>
<sequence length="562" mass="63697">MNWYYLFIDIGAILFSLVFARYTWYRMRFFLHNYQQVGYKNNEFWQWMKSHWDAYIIPPDIAILNILIFVFLWFDGWLMATFTYSSLSVFFLGLSIAWFASVKRYRPEKVKKPLVYTARVKRFLVPYVLLSVFFPALFLYMSYTGFIPYYQLPLPNYFVGFQSFDLVMLVFGWAFGTMIIPFYVLLSGLITKPVEKYIQNGFKKQARKKLASMPDLKVVAITGSYGKTSTKFMIRDLLKERYNVCSTPGSYNTPMGICKVINNDLQSNHQILILEMGARYEGNIQELCDIAKPDISVVTNVGVAHLETFGSQDVIAREKGTLVRNLEAGDVAVLNADDPRVSQMGAKRKEITRIMAGLKSGEIQGSNITYDTSGMEFEVSIGDEKEQFKTRLLGAHNVQNLLLAVGVAHHFGIRLKTMALAASRIEPVEHRLELKQQGDLVVIDDAFNSNPVGAKNAVEILAQFNSGQRIIITPGMIELGEIEAEENKKFGAAIGRANLDLVILVGEERAQPILEGIREEDGAAMNVRVVNSLYEANDLVKKHARAGDVVLYENDLPDVYNE</sequence>
<feature type="transmembrane region" description="Helical" evidence="4">
    <location>
        <begin position="54"/>
        <end position="74"/>
    </location>
</feature>
<dbReference type="Pfam" id="PF08245">
    <property type="entry name" value="Mur_ligase_M"/>
    <property type="match status" value="1"/>
</dbReference>
<feature type="transmembrane region" description="Helical" evidence="4">
    <location>
        <begin position="166"/>
        <end position="186"/>
    </location>
</feature>
<keyword evidence="8" id="KW-1185">Reference proteome</keyword>
<feature type="transmembrane region" description="Helical" evidence="4">
    <location>
        <begin position="123"/>
        <end position="146"/>
    </location>
</feature>
<dbReference type="Gene3D" id="3.40.1190.10">
    <property type="entry name" value="Mur-like, catalytic domain"/>
    <property type="match status" value="1"/>
</dbReference>
<proteinExistence type="predicted"/>
<keyword evidence="4" id="KW-0812">Transmembrane</keyword>
<accession>A0A521CW65</accession>
<dbReference type="GO" id="GO:0016881">
    <property type="term" value="F:acid-amino acid ligase activity"/>
    <property type="evidence" value="ECO:0007669"/>
    <property type="project" value="InterPro"/>
</dbReference>
<dbReference type="InterPro" id="IPR036615">
    <property type="entry name" value="Mur_ligase_C_dom_sf"/>
</dbReference>
<feature type="transmembrane region" description="Helical" evidence="4">
    <location>
        <begin position="6"/>
        <end position="24"/>
    </location>
</feature>
<gene>
    <name evidence="7" type="ORF">SAMN06265219_106156</name>
</gene>
<keyword evidence="4" id="KW-1133">Transmembrane helix</keyword>